<dbReference type="Proteomes" id="UP001159405">
    <property type="component" value="Unassembled WGS sequence"/>
</dbReference>
<name>A0ABN8MUU9_9CNID</name>
<accession>A0ABN8MUU9</accession>
<reference evidence="1 2" key="1">
    <citation type="submission" date="2022-05" db="EMBL/GenBank/DDBJ databases">
        <authorList>
            <consortium name="Genoscope - CEA"/>
            <person name="William W."/>
        </authorList>
    </citation>
    <scope>NUCLEOTIDE SEQUENCE [LARGE SCALE GENOMIC DNA]</scope>
</reference>
<dbReference type="EMBL" id="CALNXK010000002">
    <property type="protein sequence ID" value="CAH3033728.1"/>
    <property type="molecule type" value="Genomic_DNA"/>
</dbReference>
<evidence type="ECO:0008006" key="3">
    <source>
        <dbReference type="Google" id="ProtNLM"/>
    </source>
</evidence>
<evidence type="ECO:0000313" key="2">
    <source>
        <dbReference type="Proteomes" id="UP001159405"/>
    </source>
</evidence>
<proteinExistence type="predicted"/>
<organism evidence="1 2">
    <name type="scientific">Porites lobata</name>
    <dbReference type="NCBI Taxonomy" id="104759"/>
    <lineage>
        <taxon>Eukaryota</taxon>
        <taxon>Metazoa</taxon>
        <taxon>Cnidaria</taxon>
        <taxon>Anthozoa</taxon>
        <taxon>Hexacorallia</taxon>
        <taxon>Scleractinia</taxon>
        <taxon>Fungiina</taxon>
        <taxon>Poritidae</taxon>
        <taxon>Porites</taxon>
    </lineage>
</organism>
<comment type="caution">
    <text evidence="1">The sequence shown here is derived from an EMBL/GenBank/DDBJ whole genome shotgun (WGS) entry which is preliminary data.</text>
</comment>
<evidence type="ECO:0000313" key="1">
    <source>
        <dbReference type="EMBL" id="CAH3033728.1"/>
    </source>
</evidence>
<protein>
    <recommendedName>
        <fullName evidence="3">Transposase Helix-turn-helix domain-containing protein</fullName>
    </recommendedName>
</protein>
<sequence>MQARMATLYGLHCVYRLHNLNIQLALLEYERTIRQRRQQRRYNPYHWRLPRPRGSWFEIHFNNRAIPPHYFKTQLRMDRDTFDVLLNVLHRSLLMQNTSLRDCIPPEKVLALGLYRLAHGNSYSTIGANFGVAKSTVI</sequence>
<gene>
    <name evidence="1" type="ORF">PLOB_00016036</name>
</gene>
<keyword evidence="2" id="KW-1185">Reference proteome</keyword>